<evidence type="ECO:0000313" key="10">
    <source>
        <dbReference type="Proteomes" id="UP000651452"/>
    </source>
</evidence>
<dbReference type="InterPro" id="IPR058567">
    <property type="entry name" value="Ig_TRAPPC9_Trs120_3rd"/>
</dbReference>
<reference evidence="9" key="1">
    <citation type="submission" date="2018-12" db="EMBL/GenBank/DDBJ databases">
        <authorList>
            <person name="Syme R.A."/>
            <person name="Farfan-Caceres L."/>
            <person name="Lichtenzveig J."/>
        </authorList>
    </citation>
    <scope>NUCLEOTIDE SEQUENCE</scope>
    <source>
        <strain evidence="9">Al4</strain>
    </source>
</reference>
<keyword evidence="2" id="KW-0333">Golgi apparatus</keyword>
<dbReference type="GO" id="GO:0005802">
    <property type="term" value="C:trans-Golgi network"/>
    <property type="evidence" value="ECO:0007669"/>
    <property type="project" value="TreeGrafter"/>
</dbReference>
<feature type="domain" description="Trs120/TRAPPC9 first Ig-like" evidence="6">
    <location>
        <begin position="792"/>
        <end position="981"/>
    </location>
</feature>
<dbReference type="PANTHER" id="PTHR21512:SF5">
    <property type="entry name" value="TRAFFICKING PROTEIN PARTICLE COMPLEX SUBUNIT 9"/>
    <property type="match status" value="1"/>
</dbReference>
<proteinExistence type="predicted"/>
<accession>A0A8H7JEA1</accession>
<evidence type="ECO:0000256" key="1">
    <source>
        <dbReference type="ARBA" id="ARBA00004555"/>
    </source>
</evidence>
<evidence type="ECO:0000259" key="4">
    <source>
        <dbReference type="Pfam" id="PF08626"/>
    </source>
</evidence>
<evidence type="ECO:0008006" key="11">
    <source>
        <dbReference type="Google" id="ProtNLM"/>
    </source>
</evidence>
<dbReference type="Pfam" id="PF26280">
    <property type="entry name" value="Ig_TRAPPC9-Trs120_2nd"/>
    <property type="match status" value="1"/>
</dbReference>
<protein>
    <recommendedName>
        <fullName evidence="11">Hypercellular protein-like protein HypA</fullName>
    </recommendedName>
</protein>
<evidence type="ECO:0000259" key="6">
    <source>
        <dbReference type="Pfam" id="PF26254"/>
    </source>
</evidence>
<dbReference type="InterPro" id="IPR058568">
    <property type="entry name" value="Ig_TRAPPC9_Trs120_4th"/>
</dbReference>
<evidence type="ECO:0000259" key="8">
    <source>
        <dbReference type="Pfam" id="PF26283"/>
    </source>
</evidence>
<dbReference type="PANTHER" id="PTHR21512">
    <property type="entry name" value="TRAFFICKING PROTEIN PARTICLE COMPLEX SUBUNIT 9"/>
    <property type="match status" value="1"/>
</dbReference>
<dbReference type="InterPro" id="IPR013935">
    <property type="entry name" value="Trs120_TRAPPC9"/>
</dbReference>
<dbReference type="InterPro" id="IPR058563">
    <property type="entry name" value="Trs120_TRAPPC9_N"/>
</dbReference>
<comment type="subcellular location">
    <subcellularLocation>
        <location evidence="1">Golgi apparatus</location>
    </subcellularLocation>
</comment>
<name>A0A8H7JEA1_9PLEO</name>
<dbReference type="InterPro" id="IPR058564">
    <property type="entry name" value="TPR_TRAPPC9_Trs120"/>
</dbReference>
<feature type="compositionally biased region" description="Polar residues" evidence="3">
    <location>
        <begin position="216"/>
        <end position="226"/>
    </location>
</feature>
<feature type="compositionally biased region" description="Polar residues" evidence="3">
    <location>
        <begin position="232"/>
        <end position="249"/>
    </location>
</feature>
<sequence length="1515" mass="166136">MAAEPLSPMDFIAPARIKAQLLPVGRIKRSRFLAFVDLLRQQSLVRLGDVSPDPRPDRNMFSPLAFPNGTLLFDLSTSLPSASQLSLSPFEQFREPLLVIGIADATEYSWLDGSRADGDGSPFQPAADDEDSQELSSAAEDLQDQFPKAYHHSIMLFESTSQSRHPRLPQETLLVPPMARLKTTTLKTIMCDLTSTLLAELTTLARSMQALPTIASPASHSGSADNAPSWASPDSGTSQFSRRNSQAPTGSRPESPISGAQSKDLHRMSMPVLSSSSGGPLSTDDLRAGSPSTQGTHTPPTTFDEIPGVNAPNSPPSNTTSAKSARDASSDRVSIQGFGSGGVGERARNKGRGRVSIVIGSLYMCAGHWHEAMRELTDGATRARAYSDHLWQAKALENIMVCMLLFAWSGMDFQIPQICFPIYDKSSSSKSPDHTPSNSVSEMSASGRSSSHEVALESLNHLLPDLVNMILNMYSRAANFAGEAMPPLALSECVIRFSKLLAAMNLSAGYLDYDALQHLVRNTPFVQKPRLSVPRLSVHPTRNDIATMLFRALPGPVEASGMNPTDRVLVLAGVASVLSSLGLQRKKAIVMKEFITSLIPGLVQARKIGAAEMGVHPAAGLAALNMVGGHPSGAGVLNLGEAEVENGIDEFLGLLGRIYGIPNSKGSFFDAPAPRTLDASHDATSQRLIDHILKISTLKSFGSLSLKLEVLRMCLNFCEALPDFNGVLHFTALLLRVAGPGTAPRPNSTDVFVSLPREEQVRLFSNISRTVAAANKLGLEHMETEYWDDFLLRGLFILEEPVPLRLTQHRSAELQLATSGKDGPFIHNPWLKKPQTGASETILVANEDYRFVLALQNPYDFELEVQSLRIAADGIEFVGKEEHFLLGPYRTQKFQITGKALSSGSMKVIGCYIKVIGCRERLFPIFPQPWRPTRESKMKRIGLKACLGAPATRPSTAVDPTIARKAPSAPQPETLTFSVIPDQPVIVVSKVSLPQSALMVLEGERKQFTVTVKNTSKTTAVDFVHITFQDSATTAMQAGITEKGLPVAELHELEVQLAHFPSLRWCKSDEEESFNIAPDAEANFTIEVVGRTRLTDATIQINYAHLGKRRSEVQDRFFTRQVSVPISITVNASVQLQRPDIVALSDDFAWSSRNKQPGNSTTTATSALLDRNSRQFQTFFQHMRTLGHGDEYCLLLLDLRNSWPNPLTITLEVRPPSSNNNNQDDVNWNNAYTITEVIQPGHVHRCVVVLPRIYLSDPHAAVPSLNPANQRQFVVSTSKISPETERASREAFWYRHALLQFVRGSWEEEGSGRHGSIELRGIRFSARMVEAIRLDDMAVEMRVVSSDPEEDSEKVQQLGAARFQAHVDKFLTLKTRVQNRSPRPISPLLRLQPHLANLPHNLALDLDKRLSWSGVLQVKLPILQPGEAAESELGVVALCSGTFEVAATIDEAELLQPVAGGQEKGRPRSSTQTLLQGGDVLGEPKLRSWHVRESCIIVAKREAGEKERERERERE</sequence>
<dbReference type="InterPro" id="IPR058565">
    <property type="entry name" value="Ig_TRAPPC9_Trs120_1st"/>
</dbReference>
<feature type="compositionally biased region" description="Low complexity" evidence="3">
    <location>
        <begin position="268"/>
        <end position="282"/>
    </location>
</feature>
<feature type="region of interest" description="Disordered" evidence="3">
    <location>
        <begin position="215"/>
        <end position="349"/>
    </location>
</feature>
<dbReference type="OrthoDB" id="27962at2759"/>
<dbReference type="Proteomes" id="UP000651452">
    <property type="component" value="Unassembled WGS sequence"/>
</dbReference>
<gene>
    <name evidence="9" type="ORF">EKO04_000190</name>
</gene>
<evidence type="ECO:0000259" key="7">
    <source>
        <dbReference type="Pfam" id="PF26282"/>
    </source>
</evidence>
<dbReference type="Pfam" id="PF26251">
    <property type="entry name" value="TPR_TRAPPC9-Trs120"/>
    <property type="match status" value="1"/>
</dbReference>
<dbReference type="Pfam" id="PF26283">
    <property type="entry name" value="Ig_TRAPPC9-Trs120_4th"/>
    <property type="match status" value="1"/>
</dbReference>
<evidence type="ECO:0000256" key="3">
    <source>
        <dbReference type="SAM" id="MobiDB-lite"/>
    </source>
</evidence>
<feature type="domain" description="Trs120/TRAPPC9 N-terminal" evidence="4">
    <location>
        <begin position="9"/>
        <end position="419"/>
    </location>
</feature>
<dbReference type="Pfam" id="PF26282">
    <property type="entry name" value="Ig_TRAPPC9-Trs120_3rd"/>
    <property type="match status" value="1"/>
</dbReference>
<keyword evidence="10" id="KW-1185">Reference proteome</keyword>
<reference evidence="9" key="2">
    <citation type="submission" date="2020-09" db="EMBL/GenBank/DDBJ databases">
        <title>Reference genome assembly for Australian Ascochyta lentis isolate Al4.</title>
        <authorList>
            <person name="Lee R.C."/>
            <person name="Farfan-Caceres L.M."/>
            <person name="Debler J.W."/>
            <person name="Williams A.H."/>
            <person name="Henares B.M."/>
        </authorList>
    </citation>
    <scope>NUCLEOTIDE SEQUENCE</scope>
    <source>
        <strain evidence="9">Al4</strain>
    </source>
</reference>
<dbReference type="Pfam" id="PF08626">
    <property type="entry name" value="TRAPPC9-Trs120"/>
    <property type="match status" value="1"/>
</dbReference>
<dbReference type="Pfam" id="PF26254">
    <property type="entry name" value="Ig_TRAPPC9-Trs120_1st"/>
    <property type="match status" value="1"/>
</dbReference>
<feature type="region of interest" description="Disordered" evidence="3">
    <location>
        <begin position="117"/>
        <end position="138"/>
    </location>
</feature>
<evidence type="ECO:0000256" key="2">
    <source>
        <dbReference type="ARBA" id="ARBA00023034"/>
    </source>
</evidence>
<dbReference type="EMBL" id="RZGK01000002">
    <property type="protein sequence ID" value="KAF9701660.1"/>
    <property type="molecule type" value="Genomic_DNA"/>
</dbReference>
<feature type="domain" description="Trs120/TRAPPC9 third Ig-like" evidence="7">
    <location>
        <begin position="1134"/>
        <end position="1332"/>
    </location>
</feature>
<evidence type="ECO:0000259" key="5">
    <source>
        <dbReference type="Pfam" id="PF26251"/>
    </source>
</evidence>
<feature type="domain" description="Trs120/TRAPPC9 TPR region" evidence="5">
    <location>
        <begin position="459"/>
        <end position="778"/>
    </location>
</feature>
<comment type="caution">
    <text evidence="9">The sequence shown here is derived from an EMBL/GenBank/DDBJ whole genome shotgun (WGS) entry which is preliminary data.</text>
</comment>
<evidence type="ECO:0000313" key="9">
    <source>
        <dbReference type="EMBL" id="KAF9701660.1"/>
    </source>
</evidence>
<feature type="compositionally biased region" description="Polar residues" evidence="3">
    <location>
        <begin position="290"/>
        <end position="301"/>
    </location>
</feature>
<feature type="domain" description="Trs120/TRAPPC9 fourth Ig-like" evidence="8">
    <location>
        <begin position="1344"/>
        <end position="1499"/>
    </location>
</feature>
<organism evidence="9 10">
    <name type="scientific">Ascochyta lentis</name>
    <dbReference type="NCBI Taxonomy" id="205686"/>
    <lineage>
        <taxon>Eukaryota</taxon>
        <taxon>Fungi</taxon>
        <taxon>Dikarya</taxon>
        <taxon>Ascomycota</taxon>
        <taxon>Pezizomycotina</taxon>
        <taxon>Dothideomycetes</taxon>
        <taxon>Pleosporomycetidae</taxon>
        <taxon>Pleosporales</taxon>
        <taxon>Pleosporineae</taxon>
        <taxon>Didymellaceae</taxon>
        <taxon>Ascochyta</taxon>
    </lineage>
</organism>